<dbReference type="EMBL" id="CAAALY010020483">
    <property type="protein sequence ID" value="VEL14243.1"/>
    <property type="molecule type" value="Genomic_DNA"/>
</dbReference>
<dbReference type="OrthoDB" id="412781at2759"/>
<protein>
    <recommendedName>
        <fullName evidence="3">S1 motif domain-containing protein</fullName>
    </recommendedName>
</protein>
<reference evidence="1" key="1">
    <citation type="submission" date="2018-11" db="EMBL/GenBank/DDBJ databases">
        <authorList>
            <consortium name="Pathogen Informatics"/>
        </authorList>
    </citation>
    <scope>NUCLEOTIDE SEQUENCE</scope>
</reference>
<gene>
    <name evidence="1" type="ORF">PXEA_LOCUS7683</name>
</gene>
<keyword evidence="2" id="KW-1185">Reference proteome</keyword>
<evidence type="ECO:0000313" key="2">
    <source>
        <dbReference type="Proteomes" id="UP000784294"/>
    </source>
</evidence>
<dbReference type="AlphaFoldDB" id="A0A3S5A810"/>
<organism evidence="1 2">
    <name type="scientific">Protopolystoma xenopodis</name>
    <dbReference type="NCBI Taxonomy" id="117903"/>
    <lineage>
        <taxon>Eukaryota</taxon>
        <taxon>Metazoa</taxon>
        <taxon>Spiralia</taxon>
        <taxon>Lophotrochozoa</taxon>
        <taxon>Platyhelminthes</taxon>
        <taxon>Monogenea</taxon>
        <taxon>Polyopisthocotylea</taxon>
        <taxon>Polystomatidea</taxon>
        <taxon>Polystomatidae</taxon>
        <taxon>Protopolystoma</taxon>
    </lineage>
</organism>
<evidence type="ECO:0008006" key="3">
    <source>
        <dbReference type="Google" id="ProtNLM"/>
    </source>
</evidence>
<name>A0A3S5A810_9PLAT</name>
<sequence length="262" mass="28972">MQVHSKSMDRVGSICPHLQGYQIGQLINVVVDAVFENHIVCRASRPIRRFTPFAIPNRKRIRSFCKSGCAGAPKRRRLIEALKSVMEVNGEDEYNINEDRQAEEYENKTIDASDLGDDNGSSQSSNWTAPAFCISANFPDNASKETPAVGQVMPGVIVLLDLAKGQLEVVLTEWFVSGRANHLSKKSIPPNTGQSVASTVLAIRPRDFVIVGLRGHALGRLGVVPARRCFNEFLESNAWFPGQKNHVTIRRLVDCEFVLLAS</sequence>
<dbReference type="Proteomes" id="UP000784294">
    <property type="component" value="Unassembled WGS sequence"/>
</dbReference>
<evidence type="ECO:0000313" key="1">
    <source>
        <dbReference type="EMBL" id="VEL14243.1"/>
    </source>
</evidence>
<proteinExistence type="predicted"/>
<comment type="caution">
    <text evidence="1">The sequence shown here is derived from an EMBL/GenBank/DDBJ whole genome shotgun (WGS) entry which is preliminary data.</text>
</comment>
<accession>A0A3S5A810</accession>